<keyword evidence="15" id="KW-1185">Reference proteome</keyword>
<keyword evidence="6" id="KW-0410">Iron transport</keyword>
<dbReference type="EMBL" id="AP019872">
    <property type="protein sequence ID" value="BBN17588.1"/>
    <property type="molecule type" value="Genomic_DNA"/>
</dbReference>
<dbReference type="GO" id="GO:0005739">
    <property type="term" value="C:mitochondrion"/>
    <property type="evidence" value="ECO:0007669"/>
    <property type="project" value="UniProtKB-SubCell"/>
</dbReference>
<dbReference type="InterPro" id="IPR002908">
    <property type="entry name" value="Frataxin/CyaY"/>
</dbReference>
<evidence type="ECO:0000256" key="7">
    <source>
        <dbReference type="ARBA" id="ARBA00022946"/>
    </source>
</evidence>
<dbReference type="Proteomes" id="UP001162541">
    <property type="component" value="Chromosome 7"/>
</dbReference>
<comment type="catalytic activity">
    <reaction evidence="12">
        <text>4 Fe(2+) + O2 + 4 H(+) = 4 Fe(3+) + 2 H2O</text>
        <dbReference type="Rhea" id="RHEA:11148"/>
        <dbReference type="ChEBI" id="CHEBI:15377"/>
        <dbReference type="ChEBI" id="CHEBI:15378"/>
        <dbReference type="ChEBI" id="CHEBI:15379"/>
        <dbReference type="ChEBI" id="CHEBI:29033"/>
        <dbReference type="ChEBI" id="CHEBI:29034"/>
        <dbReference type="EC" id="1.16.3.1"/>
    </reaction>
</comment>
<keyword evidence="7" id="KW-0809">Transit peptide</keyword>
<dbReference type="PROSITE" id="PS01344">
    <property type="entry name" value="FRATAXIN_1"/>
    <property type="match status" value="1"/>
</dbReference>
<dbReference type="PROSITE" id="PS50810">
    <property type="entry name" value="FRATAXIN_2"/>
    <property type="match status" value="1"/>
</dbReference>
<dbReference type="GO" id="GO:0004322">
    <property type="term" value="F:ferroxidase activity"/>
    <property type="evidence" value="ECO:0007669"/>
    <property type="project" value="UniProtKB-EC"/>
</dbReference>
<dbReference type="SUPFAM" id="SSF55387">
    <property type="entry name" value="Frataxin/Nqo15-like"/>
    <property type="match status" value="1"/>
</dbReference>
<evidence type="ECO:0000256" key="3">
    <source>
        <dbReference type="ARBA" id="ARBA00013107"/>
    </source>
</evidence>
<dbReference type="Proteomes" id="UP000077202">
    <property type="component" value="Unassembled WGS sequence"/>
</dbReference>
<dbReference type="GO" id="GO:0051537">
    <property type="term" value="F:2 iron, 2 sulfur cluster binding"/>
    <property type="evidence" value="ECO:0007669"/>
    <property type="project" value="TreeGrafter"/>
</dbReference>
<proteinExistence type="inferred from homology"/>
<evidence type="ECO:0000256" key="1">
    <source>
        <dbReference type="ARBA" id="ARBA00004173"/>
    </source>
</evidence>
<dbReference type="GO" id="GO:0006879">
    <property type="term" value="P:intracellular iron ion homeostasis"/>
    <property type="evidence" value="ECO:0007669"/>
    <property type="project" value="UniProtKB-KW"/>
</dbReference>
<dbReference type="AlphaFoldDB" id="A0A176VGH6"/>
<dbReference type="SMART" id="SM01219">
    <property type="entry name" value="Frataxin_Cyay"/>
    <property type="match status" value="1"/>
</dbReference>
<evidence type="ECO:0000256" key="10">
    <source>
        <dbReference type="ARBA" id="ARBA00023065"/>
    </source>
</evidence>
<dbReference type="GO" id="GO:0034986">
    <property type="term" value="F:iron chaperone activity"/>
    <property type="evidence" value="ECO:0007669"/>
    <property type="project" value="TreeGrafter"/>
</dbReference>
<keyword evidence="9" id="KW-0408">Iron</keyword>
<evidence type="ECO:0000256" key="12">
    <source>
        <dbReference type="ARBA" id="ARBA00047990"/>
    </source>
</evidence>
<protein>
    <recommendedName>
        <fullName evidence="3">ferroxidase</fullName>
        <ecNumber evidence="3">1.16.3.1</ecNumber>
    </recommendedName>
</protein>
<keyword evidence="5" id="KW-0813">Transport</keyword>
<dbReference type="InterPro" id="IPR020895">
    <property type="entry name" value="Frataxin_CS"/>
</dbReference>
<evidence type="ECO:0000313" key="16">
    <source>
        <dbReference type="Proteomes" id="UP001162541"/>
    </source>
</evidence>
<keyword evidence="11" id="KW-0496">Mitochondrion</keyword>
<evidence type="ECO:0000313" key="15">
    <source>
        <dbReference type="Proteomes" id="UP000077202"/>
    </source>
</evidence>
<evidence type="ECO:0000256" key="2">
    <source>
        <dbReference type="ARBA" id="ARBA00008183"/>
    </source>
</evidence>
<name>A0A176VGH6_MARPO</name>
<dbReference type="GO" id="GO:0008199">
    <property type="term" value="F:ferric iron binding"/>
    <property type="evidence" value="ECO:0007669"/>
    <property type="project" value="InterPro"/>
</dbReference>
<dbReference type="InterPro" id="IPR017789">
    <property type="entry name" value="Frataxin"/>
</dbReference>
<reference evidence="13" key="2">
    <citation type="journal article" date="2019" name="Curr. Biol.">
        <title>Chromatin organization in early land plants reveals an ancestral association between H3K27me3, transposons, and constitutive heterochromatin.</title>
        <authorList>
            <person name="Montgomery S.A."/>
            <person name="Tanizawa Y."/>
            <person name="Galik B."/>
            <person name="Wang N."/>
            <person name="Ito T."/>
            <person name="Mochizuki T."/>
            <person name="Akimcheva S."/>
            <person name="Bowman J."/>
            <person name="Cognat V."/>
            <person name="Drouard L."/>
            <person name="Ekker H."/>
            <person name="Houng S."/>
            <person name="Kohchi T."/>
            <person name="Lin S."/>
            <person name="Liu L.D."/>
            <person name="Nakamura Y."/>
            <person name="Valeeva L.R."/>
            <person name="Shakirov E.V."/>
            <person name="Shippen D.E."/>
            <person name="Wei W."/>
            <person name="Yagura M."/>
            <person name="Yamaoka S."/>
            <person name="Yamato K.T."/>
            <person name="Liu C."/>
            <person name="Berger F."/>
        </authorList>
    </citation>
    <scope>NUCLEOTIDE SEQUENCE [LARGE SCALE GENOMIC DNA]</scope>
    <source>
        <strain evidence="13">Tak-1</strain>
    </source>
</reference>
<evidence type="ECO:0000256" key="6">
    <source>
        <dbReference type="ARBA" id="ARBA00022496"/>
    </source>
</evidence>
<evidence type="ECO:0000256" key="8">
    <source>
        <dbReference type="ARBA" id="ARBA00023002"/>
    </source>
</evidence>
<evidence type="ECO:0000256" key="9">
    <source>
        <dbReference type="ARBA" id="ARBA00023004"/>
    </source>
</evidence>
<dbReference type="EC" id="1.16.3.1" evidence="3"/>
<dbReference type="PRINTS" id="PR00904">
    <property type="entry name" value="FRATAXIN"/>
</dbReference>
<comment type="similarity">
    <text evidence="2">Belongs to the frataxin family.</text>
</comment>
<dbReference type="GO" id="GO:0008198">
    <property type="term" value="F:ferrous iron binding"/>
    <property type="evidence" value="ECO:0007669"/>
    <property type="project" value="TreeGrafter"/>
</dbReference>
<dbReference type="NCBIfam" id="TIGR03422">
    <property type="entry name" value="mito_frataxin"/>
    <property type="match status" value="1"/>
</dbReference>
<evidence type="ECO:0000313" key="13">
    <source>
        <dbReference type="EMBL" id="BBN17588.1"/>
    </source>
</evidence>
<dbReference type="Pfam" id="PF01491">
    <property type="entry name" value="Frataxin_Cyay"/>
    <property type="match status" value="1"/>
</dbReference>
<keyword evidence="4" id="KW-0409">Iron storage</keyword>
<organism evidence="14 15">
    <name type="scientific">Marchantia polymorpha subsp. ruderalis</name>
    <dbReference type="NCBI Taxonomy" id="1480154"/>
    <lineage>
        <taxon>Eukaryota</taxon>
        <taxon>Viridiplantae</taxon>
        <taxon>Streptophyta</taxon>
        <taxon>Embryophyta</taxon>
        <taxon>Marchantiophyta</taxon>
        <taxon>Marchantiopsida</taxon>
        <taxon>Marchantiidae</taxon>
        <taxon>Marchantiales</taxon>
        <taxon>Marchantiaceae</taxon>
        <taxon>Marchantia</taxon>
    </lineage>
</organism>
<dbReference type="GO" id="GO:0016226">
    <property type="term" value="P:iron-sulfur cluster assembly"/>
    <property type="evidence" value="ECO:0007669"/>
    <property type="project" value="InterPro"/>
</dbReference>
<reference evidence="14 15" key="1">
    <citation type="submission" date="2016-03" db="EMBL/GenBank/DDBJ databases">
        <title>Mechanisms controlling the formation of the plant cell surface in tip-growing cells are functionally conserved among land plants.</title>
        <authorList>
            <person name="Honkanen S."/>
            <person name="Jones V.A."/>
            <person name="Morieri G."/>
            <person name="Champion C."/>
            <person name="Hetherington A.J."/>
            <person name="Kelly S."/>
            <person name="Saint-Marcoux D."/>
            <person name="Proust H."/>
            <person name="Prescott H."/>
            <person name="Dolan L."/>
        </authorList>
    </citation>
    <scope>NUCLEOTIDE SEQUENCE [LARGE SCALE GENOMIC DNA]</scope>
    <source>
        <strain evidence="15">cv. Tak-1 and cv. Tak-2</strain>
        <tissue evidence="14">Whole gametophyte</tissue>
    </source>
</reference>
<dbReference type="PANTHER" id="PTHR16821">
    <property type="entry name" value="FRATAXIN"/>
    <property type="match status" value="1"/>
</dbReference>
<comment type="subcellular location">
    <subcellularLocation>
        <location evidence="1">Mitochondrion</location>
    </subcellularLocation>
</comment>
<sequence length="236" mass="26457">MRLQNFAPRLFSSYRKLQKKSCDGVSVGRGLHGSTRPVQNAVTSHLLSLQRLPGSESCSGVHENEIVRVPRPSRDFEYDRLPRVSAVKVCRNGRGGTPVSWVNSRFYSSTANSRGPVPVDPSTLLDEEYFHDLADDVLHNLQEKIEILGEDLNVDGFDCDYADGVLTVRLGSLGTYVINKQTPNRQIWLSSPVSGPGRFDWVASRKVWVYRRTQDELVLLLEKELSQLLGTSIQLS</sequence>
<dbReference type="PANTHER" id="PTHR16821:SF2">
    <property type="entry name" value="FRATAXIN, MITOCHONDRIAL"/>
    <property type="match status" value="1"/>
</dbReference>
<dbReference type="Gene3D" id="3.30.920.10">
    <property type="entry name" value="Frataxin/CyaY"/>
    <property type="match status" value="1"/>
</dbReference>
<keyword evidence="8" id="KW-0560">Oxidoreductase</keyword>
<dbReference type="EMBL" id="LVLJ01003789">
    <property type="protein sequence ID" value="OAE19697.1"/>
    <property type="molecule type" value="Genomic_DNA"/>
</dbReference>
<keyword evidence="10" id="KW-0406">Ion transport</keyword>
<evidence type="ECO:0000313" key="14">
    <source>
        <dbReference type="EMBL" id="OAE19697.1"/>
    </source>
</evidence>
<evidence type="ECO:0000256" key="4">
    <source>
        <dbReference type="ARBA" id="ARBA00022434"/>
    </source>
</evidence>
<dbReference type="InterPro" id="IPR036524">
    <property type="entry name" value="Frataxin/CyaY_sf"/>
</dbReference>
<gene>
    <name evidence="14" type="ORF">AXG93_411s1030</name>
    <name evidence="13" type="ORF">Mp_7g15560</name>
</gene>
<dbReference type="NCBIfam" id="TIGR03421">
    <property type="entry name" value="FeS_CyaY"/>
    <property type="match status" value="1"/>
</dbReference>
<evidence type="ECO:0000256" key="5">
    <source>
        <dbReference type="ARBA" id="ARBA00022448"/>
    </source>
</evidence>
<reference evidence="16" key="3">
    <citation type="journal article" date="2020" name="Curr. Biol.">
        <title>Chromatin organization in early land plants reveals an ancestral association between H3K27me3, transposons, and constitutive heterochromatin.</title>
        <authorList>
            <person name="Montgomery S.A."/>
            <person name="Tanizawa Y."/>
            <person name="Galik B."/>
            <person name="Wang N."/>
            <person name="Ito T."/>
            <person name="Mochizuki T."/>
            <person name="Akimcheva S."/>
            <person name="Bowman J.L."/>
            <person name="Cognat V."/>
            <person name="Marechal-Drouard L."/>
            <person name="Ekker H."/>
            <person name="Hong S.F."/>
            <person name="Kohchi T."/>
            <person name="Lin S.S."/>
            <person name="Liu L.D."/>
            <person name="Nakamura Y."/>
            <person name="Valeeva L.R."/>
            <person name="Shakirov E.V."/>
            <person name="Shippen D.E."/>
            <person name="Wei W.L."/>
            <person name="Yagura M."/>
            <person name="Yamaoka S."/>
            <person name="Yamato K.T."/>
            <person name="Liu C."/>
            <person name="Berger F."/>
        </authorList>
    </citation>
    <scope>NUCLEOTIDE SEQUENCE [LARGE SCALE GENOMIC DNA]</scope>
    <source>
        <strain evidence="16">Tak-1</strain>
    </source>
</reference>
<accession>A0A176VGH6</accession>
<dbReference type="GO" id="GO:0006826">
    <property type="term" value="P:iron ion transport"/>
    <property type="evidence" value="ECO:0007669"/>
    <property type="project" value="UniProtKB-KW"/>
</dbReference>
<evidence type="ECO:0000256" key="11">
    <source>
        <dbReference type="ARBA" id="ARBA00023128"/>
    </source>
</evidence>